<organism evidence="1 2">
    <name type="scientific">Metabacillus sediminis</name>
    <dbReference type="NCBI Taxonomy" id="3117746"/>
    <lineage>
        <taxon>Bacteria</taxon>
        <taxon>Bacillati</taxon>
        <taxon>Bacillota</taxon>
        <taxon>Bacilli</taxon>
        <taxon>Bacillales</taxon>
        <taxon>Bacillaceae</taxon>
        <taxon>Metabacillus</taxon>
    </lineage>
</organism>
<accession>A0ABZ2NE69</accession>
<name>A0ABZ2NE69_9BACI</name>
<sequence>MKRGISFEIPNEYGRFLMNALMSFEISEFVWTSGGEESYLVKGDELQEPLFPDEVSRMDGLLLRELLEENKYYLIFVNLQAFPKGESSLRVETYEEFVNSNCQLVLLVFDSVYVEIYCKDNIRLESLYQNAKLRCFNNLHYITDKNDIRTRLSVW</sequence>
<dbReference type="Pfam" id="PF10903">
    <property type="entry name" value="DUF2691"/>
    <property type="match status" value="1"/>
</dbReference>
<keyword evidence="2" id="KW-1185">Reference proteome</keyword>
<evidence type="ECO:0000313" key="2">
    <source>
        <dbReference type="Proteomes" id="UP001377337"/>
    </source>
</evidence>
<dbReference type="Proteomes" id="UP001377337">
    <property type="component" value="Chromosome"/>
</dbReference>
<protein>
    <submittedName>
        <fullName evidence="1">DUF2691 family protein</fullName>
    </submittedName>
</protein>
<reference evidence="1 2" key="1">
    <citation type="submission" date="2024-02" db="EMBL/GenBank/DDBJ databases">
        <title>Seven novel Bacillus-like species.</title>
        <authorList>
            <person name="Liu G."/>
        </authorList>
    </citation>
    <scope>NUCLEOTIDE SEQUENCE [LARGE SCALE GENOMIC DNA]</scope>
    <source>
        <strain evidence="1 2">FJAT-52054</strain>
    </source>
</reference>
<dbReference type="EMBL" id="CP147407">
    <property type="protein sequence ID" value="WXB96008.1"/>
    <property type="molecule type" value="Genomic_DNA"/>
</dbReference>
<dbReference type="RefSeq" id="WP_338777763.1">
    <property type="nucleotide sequence ID" value="NZ_CP147407.1"/>
</dbReference>
<proteinExistence type="predicted"/>
<evidence type="ECO:0000313" key="1">
    <source>
        <dbReference type="EMBL" id="WXB96008.1"/>
    </source>
</evidence>
<gene>
    <name evidence="1" type="ORF">WCV65_15790</name>
</gene>
<dbReference type="InterPro" id="IPR020216">
    <property type="entry name" value="Uncharacterised_YncE"/>
</dbReference>